<feature type="chain" id="PRO_5003859470" evidence="9">
    <location>
        <begin position="21"/>
        <end position="714"/>
    </location>
</feature>
<keyword evidence="6 11" id="KW-0482">Metalloprotease</keyword>
<dbReference type="eggNOG" id="COG3227">
    <property type="taxonomic scope" value="Bacteria"/>
</dbReference>
<dbReference type="CDD" id="cd09597">
    <property type="entry name" value="M4_TLP"/>
    <property type="match status" value="1"/>
</dbReference>
<keyword evidence="4" id="KW-0378">Hydrolase</keyword>
<organism evidence="11 12">
    <name type="scientific">Gallaecimonas xiamenensis 3-C-1</name>
    <dbReference type="NCBI Taxonomy" id="745411"/>
    <lineage>
        <taxon>Bacteria</taxon>
        <taxon>Pseudomonadati</taxon>
        <taxon>Pseudomonadota</taxon>
        <taxon>Gammaproteobacteria</taxon>
        <taxon>Enterobacterales</taxon>
        <taxon>Gallaecimonadaceae</taxon>
        <taxon>Gallaecimonas</taxon>
    </lineage>
</organism>
<dbReference type="Gene3D" id="3.10.170.10">
    <property type="match status" value="1"/>
</dbReference>
<dbReference type="EMBL" id="AMRI01000004">
    <property type="protein sequence ID" value="EKE76739.1"/>
    <property type="molecule type" value="Genomic_DNA"/>
</dbReference>
<evidence type="ECO:0000256" key="4">
    <source>
        <dbReference type="ARBA" id="ARBA00022801"/>
    </source>
</evidence>
<dbReference type="Gene3D" id="1.10.390.10">
    <property type="entry name" value="Neutral Protease Domain 2"/>
    <property type="match status" value="1"/>
</dbReference>
<dbReference type="Pfam" id="PF04151">
    <property type="entry name" value="PPC"/>
    <property type="match status" value="1"/>
</dbReference>
<dbReference type="Pfam" id="PF01483">
    <property type="entry name" value="P_proprotein"/>
    <property type="match status" value="1"/>
</dbReference>
<proteinExistence type="inferred from homology"/>
<dbReference type="InterPro" id="IPR023612">
    <property type="entry name" value="Peptidase_M4"/>
</dbReference>
<dbReference type="SUPFAM" id="SSF49785">
    <property type="entry name" value="Galactose-binding domain-like"/>
    <property type="match status" value="1"/>
</dbReference>
<keyword evidence="7" id="KW-0865">Zymogen</keyword>
<dbReference type="InterPro" id="IPR008979">
    <property type="entry name" value="Galactose-bd-like_sf"/>
</dbReference>
<dbReference type="InterPro" id="IPR013856">
    <property type="entry name" value="Peptidase_M4_domain"/>
</dbReference>
<dbReference type="InterPro" id="IPR050728">
    <property type="entry name" value="Zinc_Metalloprotease_M4"/>
</dbReference>
<dbReference type="PANTHER" id="PTHR33794">
    <property type="entry name" value="BACILLOLYSIN"/>
    <property type="match status" value="1"/>
</dbReference>
<feature type="signal peptide" evidence="9">
    <location>
        <begin position="1"/>
        <end position="20"/>
    </location>
</feature>
<dbReference type="SUPFAM" id="SSF55486">
    <property type="entry name" value="Metalloproteases ('zincins'), catalytic domain"/>
    <property type="match status" value="1"/>
</dbReference>
<evidence type="ECO:0000256" key="2">
    <source>
        <dbReference type="ARBA" id="ARBA00022670"/>
    </source>
</evidence>
<evidence type="ECO:0000313" key="12">
    <source>
        <dbReference type="Proteomes" id="UP000006755"/>
    </source>
</evidence>
<sequence length="714" mass="76744">MNKLALAVLSTAAFAPLAMAANIVDIKPGSPRAEALKPDQDLVKMLGLPQTQELRKKVIKRGGIVKTRIKQRFMGVEVFGLSMAADMDTMGIYHNLTGQYVEGLEGDLADVKPAFNEKAAQAKAVAYHGLATPERGKTSLFIWLDEEQKAHLVYLVDQFVGGDEPRRPMTIIDAHSGEVLKSWDQLAFQDATGPGGNQKTGQYFYGTDFGYLDVDSNCRMDNTNVTTVNMNNSTSGGSVFQFTCPENTYKSVNGAYAPLNDAHYFGGVIFNMYSDWLQTAPLTFKLTMRVHYGNSYENAFWDGSAMTFGDGGSTFYPLVSLDVSAHEVSHGFTEQNSGLIYSGQSGGINEAFSDMAGEAAEFYMKGSNDWMVGAEIFKGSGALRYMDQPSRDGSSIDNASDYYSGMDVHYSSGVYNRAFYLIANSSGWDTRKAFELFALANQVYWNASSDYDDAACGVVQAATDLGFSVADVQTAFTTVGVDSSCGSTPPPEGGELTNGVPETGISGASGSEQFWTLDVPAGASNLVFNTSGGSGDADLYVRFGSAPTSSSYDCRPYKSGNSESCSFSAPQSGTYHVMLRGYSAYSGLTLTGSYDADSTTPGSYENGTDTNIPDNNTTGIQSVIAVDRSGDSGTVSVQVDIVHSYRGDLQIDLLAPNGQSFRLKSIGSDSADDVHETYSVNASGIDSSGTWTLQVSDRYSQDTGYLDYWSLSFN</sequence>
<dbReference type="Gene3D" id="2.60.120.260">
    <property type="entry name" value="Galactose-binding domain-like"/>
    <property type="match status" value="1"/>
</dbReference>
<dbReference type="PROSITE" id="PS51829">
    <property type="entry name" value="P_HOMO_B"/>
    <property type="match status" value="1"/>
</dbReference>
<feature type="active site" evidence="8">
    <location>
        <position position="327"/>
    </location>
</feature>
<dbReference type="Gene3D" id="3.10.450.490">
    <property type="match status" value="1"/>
</dbReference>
<dbReference type="OrthoDB" id="5378341at2"/>
<comment type="similarity">
    <text evidence="1">Belongs to the peptidase M4 family.</text>
</comment>
<dbReference type="eggNOG" id="COG4935">
    <property type="taxonomic scope" value="Bacteria"/>
</dbReference>
<dbReference type="PATRIC" id="fig|745411.4.peg.802"/>
<comment type="caution">
    <text evidence="11">The sequence shown here is derived from an EMBL/GenBank/DDBJ whole genome shotgun (WGS) entry which is preliminary data.</text>
</comment>
<dbReference type="Proteomes" id="UP000006755">
    <property type="component" value="Unassembled WGS sequence"/>
</dbReference>
<keyword evidence="2 11" id="KW-0645">Protease</keyword>
<gene>
    <name evidence="11" type="ORF">B3C1_04060</name>
</gene>
<dbReference type="STRING" id="745411.B3C1_04060"/>
<dbReference type="InterPro" id="IPR002884">
    <property type="entry name" value="P_dom"/>
</dbReference>
<evidence type="ECO:0000256" key="7">
    <source>
        <dbReference type="ARBA" id="ARBA00023145"/>
    </source>
</evidence>
<evidence type="ECO:0000256" key="6">
    <source>
        <dbReference type="ARBA" id="ARBA00023049"/>
    </source>
</evidence>
<dbReference type="GO" id="GO:0006508">
    <property type="term" value="P:proteolysis"/>
    <property type="evidence" value="ECO:0007669"/>
    <property type="project" value="UniProtKB-KW"/>
</dbReference>
<evidence type="ECO:0000256" key="3">
    <source>
        <dbReference type="ARBA" id="ARBA00022723"/>
    </source>
</evidence>
<feature type="active site" description="Proton donor" evidence="8">
    <location>
        <position position="409"/>
    </location>
</feature>
<dbReference type="AlphaFoldDB" id="K2K1Q3"/>
<dbReference type="GO" id="GO:0004252">
    <property type="term" value="F:serine-type endopeptidase activity"/>
    <property type="evidence" value="ECO:0007669"/>
    <property type="project" value="InterPro"/>
</dbReference>
<evidence type="ECO:0000256" key="8">
    <source>
        <dbReference type="PIRSR" id="PIRSR623612-1"/>
    </source>
</evidence>
<reference evidence="11 12" key="1">
    <citation type="journal article" date="2012" name="J. Bacteriol.">
        <title>Genome Sequence of Gallaecimonas xiamenensis Type Strain 3-C-1.</title>
        <authorList>
            <person name="Lai Q."/>
            <person name="Wang L."/>
            <person name="Wang W."/>
            <person name="Shao Z."/>
        </authorList>
    </citation>
    <scope>NUCLEOTIDE SEQUENCE [LARGE SCALE GENOMIC DNA]</scope>
    <source>
        <strain evidence="11 12">3-C-1</strain>
    </source>
</reference>
<dbReference type="GO" id="GO:0004222">
    <property type="term" value="F:metalloendopeptidase activity"/>
    <property type="evidence" value="ECO:0007669"/>
    <property type="project" value="InterPro"/>
</dbReference>
<dbReference type="MEROPS" id="M04.016"/>
<dbReference type="FunFam" id="2.60.120.380:FF:000013">
    <property type="entry name" value="Alkaline serine protease"/>
    <property type="match status" value="1"/>
</dbReference>
<feature type="domain" description="P/Homo B" evidence="10">
    <location>
        <begin position="599"/>
        <end position="714"/>
    </location>
</feature>
<dbReference type="PANTHER" id="PTHR33794:SF1">
    <property type="entry name" value="BACILLOLYSIN"/>
    <property type="match status" value="1"/>
</dbReference>
<evidence type="ECO:0000256" key="5">
    <source>
        <dbReference type="ARBA" id="ARBA00022833"/>
    </source>
</evidence>
<keyword evidence="9" id="KW-0732">Signal</keyword>
<name>K2K1Q3_9GAMM</name>
<evidence type="ECO:0000256" key="9">
    <source>
        <dbReference type="SAM" id="SignalP"/>
    </source>
</evidence>
<evidence type="ECO:0000256" key="1">
    <source>
        <dbReference type="ARBA" id="ARBA00009388"/>
    </source>
</evidence>
<dbReference type="Gene3D" id="2.60.120.380">
    <property type="match status" value="1"/>
</dbReference>
<dbReference type="InterPro" id="IPR001570">
    <property type="entry name" value="Peptidase_M4_C_domain"/>
</dbReference>
<keyword evidence="3" id="KW-0479">Metal-binding</keyword>
<accession>K2K1Q3</accession>
<evidence type="ECO:0000313" key="11">
    <source>
        <dbReference type="EMBL" id="EKE76739.1"/>
    </source>
</evidence>
<dbReference type="GO" id="GO:0046872">
    <property type="term" value="F:metal ion binding"/>
    <property type="evidence" value="ECO:0007669"/>
    <property type="project" value="UniProtKB-KW"/>
</dbReference>
<keyword evidence="12" id="KW-1185">Reference proteome</keyword>
<protein>
    <submittedName>
        <fullName evidence="11">Zinc metalloprotease</fullName>
    </submittedName>
</protein>
<dbReference type="InterPro" id="IPR027268">
    <property type="entry name" value="Peptidase_M4/M1_CTD_sf"/>
</dbReference>
<keyword evidence="5" id="KW-0862">Zinc</keyword>
<dbReference type="Pfam" id="PF01447">
    <property type="entry name" value="Peptidase_M4"/>
    <property type="match status" value="1"/>
</dbReference>
<dbReference type="RefSeq" id="WP_008483096.1">
    <property type="nucleotide sequence ID" value="NZ_AMRI01000004.1"/>
</dbReference>
<dbReference type="PRINTS" id="PR00730">
    <property type="entry name" value="THERMOLYSIN"/>
</dbReference>
<dbReference type="InterPro" id="IPR007280">
    <property type="entry name" value="Peptidase_C_arc/bac"/>
</dbReference>
<dbReference type="Gene3D" id="3.10.450.40">
    <property type="match status" value="1"/>
</dbReference>
<dbReference type="Pfam" id="PF02868">
    <property type="entry name" value="Peptidase_M4_C"/>
    <property type="match status" value="1"/>
</dbReference>
<evidence type="ECO:0000259" key="10">
    <source>
        <dbReference type="PROSITE" id="PS51829"/>
    </source>
</evidence>